<dbReference type="PANTHER" id="PTHR16301:SF20">
    <property type="entry name" value="IMPACT FAMILY MEMBER YIGZ"/>
    <property type="match status" value="1"/>
</dbReference>
<dbReference type="PROSITE" id="PS00910">
    <property type="entry name" value="UPF0029"/>
    <property type="match status" value="1"/>
</dbReference>
<dbReference type="SUPFAM" id="SSF54211">
    <property type="entry name" value="Ribosomal protein S5 domain 2-like"/>
    <property type="match status" value="1"/>
</dbReference>
<dbReference type="OrthoDB" id="9813771at2"/>
<reference evidence="4" key="1">
    <citation type="submission" date="2009-09" db="EMBL/GenBank/DDBJ databases">
        <title>The complete chromosome of Desulfohalobium retbaense DSM 5692.</title>
        <authorList>
            <consortium name="US DOE Joint Genome Institute (JGI-PGF)"/>
            <person name="Lucas S."/>
            <person name="Copeland A."/>
            <person name="Lapidus A."/>
            <person name="Glavina del Rio T."/>
            <person name="Dalin E."/>
            <person name="Tice H."/>
            <person name="Bruce D."/>
            <person name="Goodwin L."/>
            <person name="Pitluck S."/>
            <person name="Kyrpides N."/>
            <person name="Mavromatis K."/>
            <person name="Ivanova N."/>
            <person name="Mikhailova N."/>
            <person name="Munk A.C."/>
            <person name="Brettin T."/>
            <person name="Detter J.C."/>
            <person name="Han C."/>
            <person name="Tapia R."/>
            <person name="Larimer F."/>
            <person name="Land M."/>
            <person name="Hauser L."/>
            <person name="Markowitz V."/>
            <person name="Cheng J.-F."/>
            <person name="Hugenholtz P."/>
            <person name="Woyke T."/>
            <person name="Wu D."/>
            <person name="Spring S."/>
            <person name="Klenk H.-P."/>
            <person name="Eisen J.A."/>
        </authorList>
    </citation>
    <scope>NUCLEOTIDE SEQUENCE [LARGE SCALE GENOMIC DNA]</scope>
    <source>
        <strain evidence="4">DSM 5692</strain>
    </source>
</reference>
<dbReference type="STRING" id="485915.Dret_2485"/>
<proteinExistence type="inferred from homology"/>
<feature type="domain" description="Impact N-terminal" evidence="2">
    <location>
        <begin position="21"/>
        <end position="124"/>
    </location>
</feature>
<dbReference type="InterPro" id="IPR023582">
    <property type="entry name" value="Impact"/>
</dbReference>
<dbReference type="GO" id="GO:0005737">
    <property type="term" value="C:cytoplasm"/>
    <property type="evidence" value="ECO:0007669"/>
    <property type="project" value="TreeGrafter"/>
</dbReference>
<dbReference type="RefSeq" id="WP_015752901.1">
    <property type="nucleotide sequence ID" value="NC_013223.1"/>
</dbReference>
<dbReference type="HOGENOM" id="CLU_083552_0_0_7"/>
<name>C8X5S0_DESRD</name>
<reference evidence="3 4" key="2">
    <citation type="journal article" date="2010" name="Stand. Genomic Sci.">
        <title>Complete genome sequence of Desulfohalobium retbaense type strain (HR(100)).</title>
        <authorList>
            <person name="Spring S."/>
            <person name="Nolan M."/>
            <person name="Lapidus A."/>
            <person name="Glavina Del Rio T."/>
            <person name="Copeland A."/>
            <person name="Tice H."/>
            <person name="Cheng J.F."/>
            <person name="Lucas S."/>
            <person name="Land M."/>
            <person name="Chen F."/>
            <person name="Bruce D."/>
            <person name="Goodwin L."/>
            <person name="Pitluck S."/>
            <person name="Ivanova N."/>
            <person name="Mavromatis K."/>
            <person name="Mikhailova N."/>
            <person name="Pati A."/>
            <person name="Chen A."/>
            <person name="Palaniappan K."/>
            <person name="Hauser L."/>
            <person name="Chang Y.J."/>
            <person name="Jeffries C.D."/>
            <person name="Munk C."/>
            <person name="Kiss H."/>
            <person name="Chain P."/>
            <person name="Han C."/>
            <person name="Brettin T."/>
            <person name="Detter J.C."/>
            <person name="Schuler E."/>
            <person name="Goker M."/>
            <person name="Rohde M."/>
            <person name="Bristow J."/>
            <person name="Eisen J.A."/>
            <person name="Markowitz V."/>
            <person name="Hugenholtz P."/>
            <person name="Kyrpides N.C."/>
            <person name="Klenk H.P."/>
        </authorList>
    </citation>
    <scope>NUCLEOTIDE SEQUENCE [LARGE SCALE GENOMIC DNA]</scope>
    <source>
        <strain evidence="3 4">DSM 5692</strain>
    </source>
</reference>
<organism evidence="3 4">
    <name type="scientific">Desulfohalobium retbaense (strain ATCC 49708 / DSM 5692 / JCM 16813 / HR100)</name>
    <dbReference type="NCBI Taxonomy" id="485915"/>
    <lineage>
        <taxon>Bacteria</taxon>
        <taxon>Pseudomonadati</taxon>
        <taxon>Thermodesulfobacteriota</taxon>
        <taxon>Desulfovibrionia</taxon>
        <taxon>Desulfovibrionales</taxon>
        <taxon>Desulfohalobiaceae</taxon>
        <taxon>Desulfohalobium</taxon>
    </lineage>
</organism>
<sequence>MSQSYCIPAVSKHCAEKRISDSRFVVTAGHTPDPEAAREFVSFVQQDHPHATHNCWAFVAGPAGDSRFVGASDDGEPAGTAGAPMLQTLLCSGVGELTMVVSRYFGGTKLGTGGLVRAYTSLVQLGLRGLGLHHYVPGVLWHVLVPHHCAGVLRHRLGVLGVDIVDEHFGVDLEWRLKCPLAKRDAVWECLYTLTQGLAVVEEE</sequence>
<evidence type="ECO:0000256" key="1">
    <source>
        <dbReference type="ARBA" id="ARBA00007665"/>
    </source>
</evidence>
<dbReference type="SUPFAM" id="SSF54980">
    <property type="entry name" value="EF-G C-terminal domain-like"/>
    <property type="match status" value="1"/>
</dbReference>
<comment type="similarity">
    <text evidence="1">Belongs to the IMPACT family.</text>
</comment>
<dbReference type="EMBL" id="CP001734">
    <property type="protein sequence ID" value="ACV69767.1"/>
    <property type="molecule type" value="Genomic_DNA"/>
</dbReference>
<dbReference type="eggNOG" id="COG1739">
    <property type="taxonomic scope" value="Bacteria"/>
</dbReference>
<dbReference type="AlphaFoldDB" id="C8X5S0"/>
<gene>
    <name evidence="3" type="ordered locus">Dret_2485</name>
</gene>
<dbReference type="InterPro" id="IPR036956">
    <property type="entry name" value="Impact_N_sf"/>
</dbReference>
<dbReference type="InterPro" id="IPR020568">
    <property type="entry name" value="Ribosomal_Su5_D2-typ_SF"/>
</dbReference>
<dbReference type="Pfam" id="PF01205">
    <property type="entry name" value="Impact_N"/>
    <property type="match status" value="1"/>
</dbReference>
<dbReference type="InterPro" id="IPR035647">
    <property type="entry name" value="EFG_III/V"/>
</dbReference>
<dbReference type="GO" id="GO:0006446">
    <property type="term" value="P:regulation of translational initiation"/>
    <property type="evidence" value="ECO:0007669"/>
    <property type="project" value="TreeGrafter"/>
</dbReference>
<evidence type="ECO:0000313" key="4">
    <source>
        <dbReference type="Proteomes" id="UP000001052"/>
    </source>
</evidence>
<evidence type="ECO:0000259" key="2">
    <source>
        <dbReference type="Pfam" id="PF01205"/>
    </source>
</evidence>
<dbReference type="PANTHER" id="PTHR16301">
    <property type="entry name" value="IMPACT-RELATED"/>
    <property type="match status" value="1"/>
</dbReference>
<accession>C8X5S0</accession>
<dbReference type="Gene3D" id="3.30.230.30">
    <property type="entry name" value="Impact, N-terminal domain"/>
    <property type="match status" value="1"/>
</dbReference>
<dbReference type="InterPro" id="IPR020569">
    <property type="entry name" value="UPF0029_Impact_CS"/>
</dbReference>
<dbReference type="KEGG" id="drt:Dret_2485"/>
<dbReference type="InterPro" id="IPR001498">
    <property type="entry name" value="Impact_N"/>
</dbReference>
<evidence type="ECO:0000313" key="3">
    <source>
        <dbReference type="EMBL" id="ACV69767.1"/>
    </source>
</evidence>
<protein>
    <recommendedName>
        <fullName evidence="2">Impact N-terminal domain-containing protein</fullName>
    </recommendedName>
</protein>
<keyword evidence="4" id="KW-1185">Reference proteome</keyword>
<dbReference type="Proteomes" id="UP000001052">
    <property type="component" value="Chromosome"/>
</dbReference>